<organism evidence="3 4">
    <name type="scientific">Flavobacterium agri</name>
    <dbReference type="NCBI Taxonomy" id="2743471"/>
    <lineage>
        <taxon>Bacteria</taxon>
        <taxon>Pseudomonadati</taxon>
        <taxon>Bacteroidota</taxon>
        <taxon>Flavobacteriia</taxon>
        <taxon>Flavobacteriales</taxon>
        <taxon>Flavobacteriaceae</taxon>
        <taxon>Flavobacterium</taxon>
    </lineage>
</organism>
<dbReference type="SUPFAM" id="SSF110395">
    <property type="entry name" value="CutC-like"/>
    <property type="match status" value="1"/>
</dbReference>
<evidence type="ECO:0000313" key="3">
    <source>
        <dbReference type="EMBL" id="NYA72593.1"/>
    </source>
</evidence>
<dbReference type="GO" id="GO:0005507">
    <property type="term" value="F:copper ion binding"/>
    <property type="evidence" value="ECO:0007669"/>
    <property type="project" value="TreeGrafter"/>
</dbReference>
<dbReference type="Pfam" id="PF03932">
    <property type="entry name" value="CutC"/>
    <property type="match status" value="1"/>
</dbReference>
<keyword evidence="2" id="KW-0963">Cytoplasm</keyword>
<dbReference type="GO" id="GO:0005737">
    <property type="term" value="C:cytoplasm"/>
    <property type="evidence" value="ECO:0007669"/>
    <property type="project" value="UniProtKB-SubCell"/>
</dbReference>
<dbReference type="PANTHER" id="PTHR12598">
    <property type="entry name" value="COPPER HOMEOSTASIS PROTEIN CUTC"/>
    <property type="match status" value="1"/>
</dbReference>
<dbReference type="EMBL" id="JACBJI010000009">
    <property type="protein sequence ID" value="NYA72593.1"/>
    <property type="molecule type" value="Genomic_DNA"/>
</dbReference>
<name>A0A7Y8Y4V5_9FLAO</name>
<dbReference type="PANTHER" id="PTHR12598:SF0">
    <property type="entry name" value="COPPER HOMEOSTASIS PROTEIN CUTC HOMOLOG"/>
    <property type="match status" value="1"/>
</dbReference>
<proteinExistence type="inferred from homology"/>
<dbReference type="Proteomes" id="UP000535020">
    <property type="component" value="Unassembled WGS sequence"/>
</dbReference>
<comment type="similarity">
    <text evidence="1 2">Belongs to the CutC family.</text>
</comment>
<comment type="caution">
    <text evidence="2">Once thought to be involved in copper homeostasis, experiments in E.coli have shown this is not the case.</text>
</comment>
<dbReference type="RefSeq" id="WP_176007402.1">
    <property type="nucleotide sequence ID" value="NZ_JABWMI010000021.1"/>
</dbReference>
<evidence type="ECO:0000256" key="1">
    <source>
        <dbReference type="ARBA" id="ARBA00007768"/>
    </source>
</evidence>
<sequence length="215" mass="23335">MKLEIACFNYESAIVAARSGADRIELCAGFEVGGTTPDFEILKKLKAEIELPIYVMIRPRGGNFVYSDSEFNQMKSEIEKFGSLADGFVFGILDSGSKVDVERNSELVQLTGKPCTFHRAFDEVDDFDSALEDVILCGFSNILTSAGKGNAIDNFGKLSDLVRKSDGKITVMPGGGVRSSNIEKLKTSGANWFHSAAITDGNQSVDANETKKLKL</sequence>
<comment type="caution">
    <text evidence="3">The sequence shown here is derived from an EMBL/GenBank/DDBJ whole genome shotgun (WGS) entry which is preliminary data.</text>
</comment>
<protein>
    <recommendedName>
        <fullName evidence="2">PF03932 family protein CutC</fullName>
    </recommendedName>
</protein>
<evidence type="ECO:0000313" key="4">
    <source>
        <dbReference type="Proteomes" id="UP000535020"/>
    </source>
</evidence>
<dbReference type="InterPro" id="IPR036822">
    <property type="entry name" value="CutC-like_dom_sf"/>
</dbReference>
<gene>
    <name evidence="2" type="primary">cutC</name>
    <name evidence="3" type="ORF">HZF10_16815</name>
</gene>
<evidence type="ECO:0000256" key="2">
    <source>
        <dbReference type="HAMAP-Rule" id="MF_00795"/>
    </source>
</evidence>
<dbReference type="Gene3D" id="3.20.20.380">
    <property type="entry name" value="Copper homeostasis (CutC) domain"/>
    <property type="match status" value="1"/>
</dbReference>
<keyword evidence="4" id="KW-1185">Reference proteome</keyword>
<accession>A0A7Y8Y4V5</accession>
<dbReference type="HAMAP" id="MF_00795">
    <property type="entry name" value="CutC"/>
    <property type="match status" value="1"/>
</dbReference>
<dbReference type="AlphaFoldDB" id="A0A7Y8Y4V5"/>
<comment type="subcellular location">
    <subcellularLocation>
        <location evidence="2">Cytoplasm</location>
    </subcellularLocation>
</comment>
<dbReference type="InterPro" id="IPR005627">
    <property type="entry name" value="CutC-like"/>
</dbReference>
<reference evidence="3 4" key="1">
    <citation type="submission" date="2020-07" db="EMBL/GenBank/DDBJ databases">
        <authorList>
            <person name="Sun Q."/>
        </authorList>
    </citation>
    <scope>NUCLEOTIDE SEQUENCE [LARGE SCALE GENOMIC DNA]</scope>
    <source>
        <strain evidence="3 4">MAH-1</strain>
    </source>
</reference>